<sequence>MRGGAALAALLLAGAAIAPAPTLAQGQEGDPRAGRRLAAGVCSSCHGQNGIATLPGAPNLAGQNAAYVAAQLRAYREKERLQEQMNIVAEPLTDKQIGDLAAWYAAITITATVPGR</sequence>
<keyword evidence="5 6" id="KW-0408">Iron</keyword>
<dbReference type="AlphaFoldDB" id="A0A840YHH7"/>
<keyword evidence="2 6" id="KW-0349">Heme</keyword>
<dbReference type="InterPro" id="IPR050597">
    <property type="entry name" value="Cytochrome_c_Oxidase_Subunit"/>
</dbReference>
<keyword evidence="10" id="KW-1185">Reference proteome</keyword>
<dbReference type="GO" id="GO:0046872">
    <property type="term" value="F:metal ion binding"/>
    <property type="evidence" value="ECO:0007669"/>
    <property type="project" value="UniProtKB-KW"/>
</dbReference>
<dbReference type="PANTHER" id="PTHR33751">
    <property type="entry name" value="CBB3-TYPE CYTOCHROME C OXIDASE SUBUNIT FIXP"/>
    <property type="match status" value="1"/>
</dbReference>
<protein>
    <submittedName>
        <fullName evidence="9">Cytochrome c553</fullName>
    </submittedName>
</protein>
<organism evidence="9 10">
    <name type="scientific">Muricoccus pecuniae</name>
    <dbReference type="NCBI Taxonomy" id="693023"/>
    <lineage>
        <taxon>Bacteria</taxon>
        <taxon>Pseudomonadati</taxon>
        <taxon>Pseudomonadota</taxon>
        <taxon>Alphaproteobacteria</taxon>
        <taxon>Acetobacterales</taxon>
        <taxon>Roseomonadaceae</taxon>
        <taxon>Muricoccus</taxon>
    </lineage>
</organism>
<gene>
    <name evidence="9" type="ORF">FHS87_001333</name>
</gene>
<dbReference type="InterPro" id="IPR009056">
    <property type="entry name" value="Cyt_c-like_dom"/>
</dbReference>
<dbReference type="GO" id="GO:0009055">
    <property type="term" value="F:electron transfer activity"/>
    <property type="evidence" value="ECO:0007669"/>
    <property type="project" value="InterPro"/>
</dbReference>
<keyword evidence="7" id="KW-0732">Signal</keyword>
<proteinExistence type="predicted"/>
<evidence type="ECO:0000256" key="5">
    <source>
        <dbReference type="ARBA" id="ARBA00023004"/>
    </source>
</evidence>
<dbReference type="GO" id="GO:0020037">
    <property type="term" value="F:heme binding"/>
    <property type="evidence" value="ECO:0007669"/>
    <property type="project" value="InterPro"/>
</dbReference>
<keyword evidence="3 6" id="KW-0479">Metal-binding</keyword>
<evidence type="ECO:0000256" key="6">
    <source>
        <dbReference type="PROSITE-ProRule" id="PRU00433"/>
    </source>
</evidence>
<feature type="domain" description="Cytochrome c" evidence="8">
    <location>
        <begin position="29"/>
        <end position="108"/>
    </location>
</feature>
<name>A0A840YHH7_9PROT</name>
<feature type="chain" id="PRO_5032483704" evidence="7">
    <location>
        <begin position="25"/>
        <end position="116"/>
    </location>
</feature>
<dbReference type="PROSITE" id="PS51007">
    <property type="entry name" value="CYTC"/>
    <property type="match status" value="1"/>
</dbReference>
<evidence type="ECO:0000256" key="4">
    <source>
        <dbReference type="ARBA" id="ARBA00022982"/>
    </source>
</evidence>
<dbReference type="InterPro" id="IPR036909">
    <property type="entry name" value="Cyt_c-like_dom_sf"/>
</dbReference>
<dbReference type="Proteomes" id="UP000580654">
    <property type="component" value="Unassembled WGS sequence"/>
</dbReference>
<keyword evidence="4" id="KW-0249">Electron transport</keyword>
<dbReference type="RefSeq" id="WP_184515240.1">
    <property type="nucleotide sequence ID" value="NZ_JACIJD010000005.1"/>
</dbReference>
<evidence type="ECO:0000313" key="9">
    <source>
        <dbReference type="EMBL" id="MBB5693304.1"/>
    </source>
</evidence>
<evidence type="ECO:0000313" key="10">
    <source>
        <dbReference type="Proteomes" id="UP000580654"/>
    </source>
</evidence>
<dbReference type="Gene3D" id="1.10.760.10">
    <property type="entry name" value="Cytochrome c-like domain"/>
    <property type="match status" value="1"/>
</dbReference>
<keyword evidence="1" id="KW-0813">Transport</keyword>
<reference evidence="9 10" key="1">
    <citation type="submission" date="2020-08" db="EMBL/GenBank/DDBJ databases">
        <title>Genomic Encyclopedia of Type Strains, Phase IV (KMG-IV): sequencing the most valuable type-strain genomes for metagenomic binning, comparative biology and taxonomic classification.</title>
        <authorList>
            <person name="Goeker M."/>
        </authorList>
    </citation>
    <scope>NUCLEOTIDE SEQUENCE [LARGE SCALE GENOMIC DNA]</scope>
    <source>
        <strain evidence="9 10">DSM 25622</strain>
    </source>
</reference>
<dbReference type="EMBL" id="JACIJD010000005">
    <property type="protein sequence ID" value="MBB5693304.1"/>
    <property type="molecule type" value="Genomic_DNA"/>
</dbReference>
<evidence type="ECO:0000256" key="3">
    <source>
        <dbReference type="ARBA" id="ARBA00022723"/>
    </source>
</evidence>
<evidence type="ECO:0000256" key="2">
    <source>
        <dbReference type="ARBA" id="ARBA00022617"/>
    </source>
</evidence>
<dbReference type="SUPFAM" id="SSF46626">
    <property type="entry name" value="Cytochrome c"/>
    <property type="match status" value="1"/>
</dbReference>
<evidence type="ECO:0000259" key="8">
    <source>
        <dbReference type="PROSITE" id="PS51007"/>
    </source>
</evidence>
<feature type="signal peptide" evidence="7">
    <location>
        <begin position="1"/>
        <end position="24"/>
    </location>
</feature>
<dbReference type="PANTHER" id="PTHR33751:SF9">
    <property type="entry name" value="CYTOCHROME C4"/>
    <property type="match status" value="1"/>
</dbReference>
<dbReference type="Pfam" id="PF00034">
    <property type="entry name" value="Cytochrom_C"/>
    <property type="match status" value="1"/>
</dbReference>
<comment type="caution">
    <text evidence="9">The sequence shown here is derived from an EMBL/GenBank/DDBJ whole genome shotgun (WGS) entry which is preliminary data.</text>
</comment>
<evidence type="ECO:0000256" key="7">
    <source>
        <dbReference type="SAM" id="SignalP"/>
    </source>
</evidence>
<accession>A0A840YHH7</accession>
<evidence type="ECO:0000256" key="1">
    <source>
        <dbReference type="ARBA" id="ARBA00022448"/>
    </source>
</evidence>